<gene>
    <name evidence="2" type="ORF">E3O32_15855</name>
</gene>
<proteinExistence type="predicted"/>
<comment type="caution">
    <text evidence="2">The sequence shown here is derived from an EMBL/GenBank/DDBJ whole genome shotgun (WGS) entry which is preliminary data.</text>
</comment>
<evidence type="ECO:0000313" key="2">
    <source>
        <dbReference type="EMBL" id="TFB99914.1"/>
    </source>
</evidence>
<name>A0A4R8W5F3_9MICO</name>
<dbReference type="RefSeq" id="WP_134510797.1">
    <property type="nucleotide sequence ID" value="NZ_SOFM01000049.1"/>
</dbReference>
<sequence length="157" mass="15810">MSITPPRSTQPTSVPVFRRILVLGGFLAGGIGVVGAVVGGLVAGGTGVVSALIGTAMAVVFMGITAGSILLANRFAGSQGAVGAFFAIVLGGWLVKFVVFLVLVVLLKDQPWIAPVVLFLSIIAGVIGSLAVDAIVVLKSRMSYASDVTLPAASTED</sequence>
<keyword evidence="1" id="KW-1133">Transmembrane helix</keyword>
<protein>
    <recommendedName>
        <fullName evidence="4">ATP synthase</fullName>
    </recommendedName>
</protein>
<feature type="transmembrane region" description="Helical" evidence="1">
    <location>
        <begin position="84"/>
        <end position="106"/>
    </location>
</feature>
<evidence type="ECO:0000256" key="1">
    <source>
        <dbReference type="SAM" id="Phobius"/>
    </source>
</evidence>
<reference evidence="2 3" key="1">
    <citation type="submission" date="2019-03" db="EMBL/GenBank/DDBJ databases">
        <title>Genomics of glacier-inhabiting Cryobacterium strains.</title>
        <authorList>
            <person name="Liu Q."/>
            <person name="Xin Y.-H."/>
        </authorList>
    </citation>
    <scope>NUCLEOTIDE SEQUENCE [LARGE SCALE GENOMIC DNA]</scope>
    <source>
        <strain evidence="2 3">RHLT2-21</strain>
    </source>
</reference>
<organism evidence="2 3">
    <name type="scientific">Cryobacterium mannosilyticum</name>
    <dbReference type="NCBI Taxonomy" id="1259190"/>
    <lineage>
        <taxon>Bacteria</taxon>
        <taxon>Bacillati</taxon>
        <taxon>Actinomycetota</taxon>
        <taxon>Actinomycetes</taxon>
        <taxon>Micrococcales</taxon>
        <taxon>Microbacteriaceae</taxon>
        <taxon>Cryobacterium</taxon>
    </lineage>
</organism>
<evidence type="ECO:0008006" key="4">
    <source>
        <dbReference type="Google" id="ProtNLM"/>
    </source>
</evidence>
<keyword evidence="1" id="KW-0472">Membrane</keyword>
<keyword evidence="3" id="KW-1185">Reference proteome</keyword>
<evidence type="ECO:0000313" key="3">
    <source>
        <dbReference type="Proteomes" id="UP000297643"/>
    </source>
</evidence>
<keyword evidence="1" id="KW-0812">Transmembrane</keyword>
<feature type="transmembrane region" description="Helical" evidence="1">
    <location>
        <begin position="112"/>
        <end position="138"/>
    </location>
</feature>
<feature type="transmembrane region" description="Helical" evidence="1">
    <location>
        <begin position="20"/>
        <end position="42"/>
    </location>
</feature>
<feature type="transmembrane region" description="Helical" evidence="1">
    <location>
        <begin position="48"/>
        <end position="72"/>
    </location>
</feature>
<dbReference type="Proteomes" id="UP000297643">
    <property type="component" value="Unassembled WGS sequence"/>
</dbReference>
<accession>A0A4R8W5F3</accession>
<dbReference type="AlphaFoldDB" id="A0A4R8W5F3"/>
<dbReference type="EMBL" id="SOFM01000049">
    <property type="protein sequence ID" value="TFB99914.1"/>
    <property type="molecule type" value="Genomic_DNA"/>
</dbReference>